<protein>
    <recommendedName>
        <fullName evidence="4">DUF4350 domain-containing protein</fullName>
    </recommendedName>
</protein>
<evidence type="ECO:0000313" key="2">
    <source>
        <dbReference type="EMBL" id="MFD2234224.1"/>
    </source>
</evidence>
<keyword evidence="1" id="KW-1133">Transmembrane helix</keyword>
<comment type="caution">
    <text evidence="2">The sequence shown here is derived from an EMBL/GenBank/DDBJ whole genome shotgun (WGS) entry which is preliminary data.</text>
</comment>
<dbReference type="Proteomes" id="UP001597296">
    <property type="component" value="Unassembled WGS sequence"/>
</dbReference>
<evidence type="ECO:0008006" key="4">
    <source>
        <dbReference type="Google" id="ProtNLM"/>
    </source>
</evidence>
<sequence length="134" mass="14425">MKDGNLVETAFCSQRSTDVPPEFIIDLSPTPVRPKRAWGLIAPLLVLLGGGLLWGGEWVLSPRPGQPLAVIFPTTAAPDEIMAPWEAGATQVMAFGLLPGLLLVRSDRPDFVERLYAAGAVVVMRAPGRSTLHR</sequence>
<organism evidence="2 3">
    <name type="scientific">Phaeospirillum tilakii</name>
    <dbReference type="NCBI Taxonomy" id="741673"/>
    <lineage>
        <taxon>Bacteria</taxon>
        <taxon>Pseudomonadati</taxon>
        <taxon>Pseudomonadota</taxon>
        <taxon>Alphaproteobacteria</taxon>
        <taxon>Rhodospirillales</taxon>
        <taxon>Rhodospirillaceae</taxon>
        <taxon>Phaeospirillum</taxon>
    </lineage>
</organism>
<evidence type="ECO:0000256" key="1">
    <source>
        <dbReference type="SAM" id="Phobius"/>
    </source>
</evidence>
<keyword evidence="1" id="KW-0472">Membrane</keyword>
<keyword evidence="3" id="KW-1185">Reference proteome</keyword>
<accession>A0ABW5CAD2</accession>
<reference evidence="3" key="1">
    <citation type="journal article" date="2019" name="Int. J. Syst. Evol. Microbiol.">
        <title>The Global Catalogue of Microorganisms (GCM) 10K type strain sequencing project: providing services to taxonomists for standard genome sequencing and annotation.</title>
        <authorList>
            <consortium name="The Broad Institute Genomics Platform"/>
            <consortium name="The Broad Institute Genome Sequencing Center for Infectious Disease"/>
            <person name="Wu L."/>
            <person name="Ma J."/>
        </authorList>
    </citation>
    <scope>NUCLEOTIDE SEQUENCE [LARGE SCALE GENOMIC DNA]</scope>
    <source>
        <strain evidence="3">KCTC 15012</strain>
    </source>
</reference>
<keyword evidence="1" id="KW-0812">Transmembrane</keyword>
<dbReference type="RefSeq" id="WP_377316231.1">
    <property type="nucleotide sequence ID" value="NZ_JBHUIY010000018.1"/>
</dbReference>
<feature type="transmembrane region" description="Helical" evidence="1">
    <location>
        <begin position="87"/>
        <end position="104"/>
    </location>
</feature>
<evidence type="ECO:0000313" key="3">
    <source>
        <dbReference type="Proteomes" id="UP001597296"/>
    </source>
</evidence>
<gene>
    <name evidence="2" type="ORF">ACFSNB_10435</name>
</gene>
<feature type="transmembrane region" description="Helical" evidence="1">
    <location>
        <begin position="37"/>
        <end position="55"/>
    </location>
</feature>
<proteinExistence type="predicted"/>
<name>A0ABW5CAD2_9PROT</name>
<dbReference type="EMBL" id="JBHUIY010000018">
    <property type="protein sequence ID" value="MFD2234224.1"/>
    <property type="molecule type" value="Genomic_DNA"/>
</dbReference>